<accession>A0ACA9S9D1</accession>
<keyword evidence="2" id="KW-1185">Reference proteome</keyword>
<reference evidence="1" key="1">
    <citation type="submission" date="2021-06" db="EMBL/GenBank/DDBJ databases">
        <authorList>
            <person name="Kallberg Y."/>
            <person name="Tangrot J."/>
            <person name="Rosling A."/>
        </authorList>
    </citation>
    <scope>NUCLEOTIDE SEQUENCE</scope>
    <source>
        <strain evidence="1">MA461A</strain>
    </source>
</reference>
<name>A0ACA9S9D1_9GLOM</name>
<organism evidence="1 2">
    <name type="scientific">Racocetra persica</name>
    <dbReference type="NCBI Taxonomy" id="160502"/>
    <lineage>
        <taxon>Eukaryota</taxon>
        <taxon>Fungi</taxon>
        <taxon>Fungi incertae sedis</taxon>
        <taxon>Mucoromycota</taxon>
        <taxon>Glomeromycotina</taxon>
        <taxon>Glomeromycetes</taxon>
        <taxon>Diversisporales</taxon>
        <taxon>Gigasporaceae</taxon>
        <taxon>Racocetra</taxon>
    </lineage>
</organism>
<evidence type="ECO:0000313" key="1">
    <source>
        <dbReference type="EMBL" id="CAG8831051.1"/>
    </source>
</evidence>
<feature type="non-terminal residue" evidence="1">
    <location>
        <position position="1"/>
    </location>
</feature>
<proteinExistence type="predicted"/>
<comment type="caution">
    <text evidence="1">The sequence shown here is derived from an EMBL/GenBank/DDBJ whole genome shotgun (WGS) entry which is preliminary data.</text>
</comment>
<gene>
    <name evidence="1" type="ORF">RPERSI_LOCUS28006</name>
</gene>
<evidence type="ECO:0000313" key="2">
    <source>
        <dbReference type="Proteomes" id="UP000789920"/>
    </source>
</evidence>
<protein>
    <submittedName>
        <fullName evidence="1">33938_t:CDS:1</fullName>
    </submittedName>
</protein>
<dbReference type="Proteomes" id="UP000789920">
    <property type="component" value="Unassembled WGS sequence"/>
</dbReference>
<dbReference type="EMBL" id="CAJVQC010100490">
    <property type="protein sequence ID" value="CAG8831051.1"/>
    <property type="molecule type" value="Genomic_DNA"/>
</dbReference>
<sequence>ISNSLYRPQVSYSALKEENDRLRAENKKLIQKNQILIKKTKSLESQNRHFQQKTSRQISEIRSLVHRSKNVSSEEFKKQVKTLFKSND</sequence>